<dbReference type="Gene3D" id="3.10.350.10">
    <property type="entry name" value="LysM domain"/>
    <property type="match status" value="1"/>
</dbReference>
<feature type="compositionally biased region" description="Low complexity" evidence="1">
    <location>
        <begin position="150"/>
        <end position="160"/>
    </location>
</feature>
<feature type="compositionally biased region" description="Low complexity" evidence="1">
    <location>
        <begin position="95"/>
        <end position="109"/>
    </location>
</feature>
<feature type="region of interest" description="Disordered" evidence="1">
    <location>
        <begin position="95"/>
        <end position="116"/>
    </location>
</feature>
<sequence length="221" mass="23170">MPIVHRLAYAALAVAVACVGALPFLRSRDSNDTAVAPALGIGVGRLVGGNKVENFTPLQAPLESYESPAVGLEQRSETAALADPEKANTDAALAAPLPPSQQRSAAPPAMGNAYESLLSPSDSAEASLLDARDYRPAVGEREGSRDRWSGLGEEAPAEEAPTTLEHRIVDGDTLEGLAFEYLGNPALAGEILAANRDKIDDPQVLRLGIRIVIPLRSDTAN</sequence>
<feature type="domain" description="LysM" evidence="2">
    <location>
        <begin position="164"/>
        <end position="213"/>
    </location>
</feature>
<proteinExistence type="predicted"/>
<organism evidence="3 4">
    <name type="scientific">Lignipirellula cremea</name>
    <dbReference type="NCBI Taxonomy" id="2528010"/>
    <lineage>
        <taxon>Bacteria</taxon>
        <taxon>Pseudomonadati</taxon>
        <taxon>Planctomycetota</taxon>
        <taxon>Planctomycetia</taxon>
        <taxon>Pirellulales</taxon>
        <taxon>Pirellulaceae</taxon>
        <taxon>Lignipirellula</taxon>
    </lineage>
</organism>
<evidence type="ECO:0000313" key="3">
    <source>
        <dbReference type="EMBL" id="QDU98041.1"/>
    </source>
</evidence>
<dbReference type="EMBL" id="CP036433">
    <property type="protein sequence ID" value="QDU98041.1"/>
    <property type="molecule type" value="Genomic_DNA"/>
</dbReference>
<feature type="region of interest" description="Disordered" evidence="1">
    <location>
        <begin position="133"/>
        <end position="160"/>
    </location>
</feature>
<evidence type="ECO:0000259" key="2">
    <source>
        <dbReference type="PROSITE" id="PS51782"/>
    </source>
</evidence>
<name>A0A518E1U0_9BACT</name>
<dbReference type="RefSeq" id="WP_145056957.1">
    <property type="nucleotide sequence ID" value="NZ_CP036433.1"/>
</dbReference>
<protein>
    <recommendedName>
        <fullName evidence="2">LysM domain-containing protein</fullName>
    </recommendedName>
</protein>
<feature type="compositionally biased region" description="Basic and acidic residues" evidence="1">
    <location>
        <begin position="133"/>
        <end position="148"/>
    </location>
</feature>
<dbReference type="InterPro" id="IPR018392">
    <property type="entry name" value="LysM"/>
</dbReference>
<dbReference type="AlphaFoldDB" id="A0A518E1U0"/>
<evidence type="ECO:0000313" key="4">
    <source>
        <dbReference type="Proteomes" id="UP000317648"/>
    </source>
</evidence>
<dbReference type="PROSITE" id="PS51782">
    <property type="entry name" value="LYSM"/>
    <property type="match status" value="1"/>
</dbReference>
<keyword evidence="4" id="KW-1185">Reference proteome</keyword>
<dbReference type="Proteomes" id="UP000317648">
    <property type="component" value="Chromosome"/>
</dbReference>
<reference evidence="3 4" key="1">
    <citation type="submission" date="2019-02" db="EMBL/GenBank/DDBJ databases">
        <title>Deep-cultivation of Planctomycetes and their phenomic and genomic characterization uncovers novel biology.</title>
        <authorList>
            <person name="Wiegand S."/>
            <person name="Jogler M."/>
            <person name="Boedeker C."/>
            <person name="Pinto D."/>
            <person name="Vollmers J."/>
            <person name="Rivas-Marin E."/>
            <person name="Kohn T."/>
            <person name="Peeters S.H."/>
            <person name="Heuer A."/>
            <person name="Rast P."/>
            <person name="Oberbeckmann S."/>
            <person name="Bunk B."/>
            <person name="Jeske O."/>
            <person name="Meyerdierks A."/>
            <person name="Storesund J.E."/>
            <person name="Kallscheuer N."/>
            <person name="Luecker S."/>
            <person name="Lage O.M."/>
            <person name="Pohl T."/>
            <person name="Merkel B.J."/>
            <person name="Hornburger P."/>
            <person name="Mueller R.-W."/>
            <person name="Bruemmer F."/>
            <person name="Labrenz M."/>
            <person name="Spormann A.M."/>
            <person name="Op den Camp H."/>
            <person name="Overmann J."/>
            <person name="Amann R."/>
            <person name="Jetten M.S.M."/>
            <person name="Mascher T."/>
            <person name="Medema M.H."/>
            <person name="Devos D.P."/>
            <person name="Kaster A.-K."/>
            <person name="Ovreas L."/>
            <person name="Rohde M."/>
            <person name="Galperin M.Y."/>
            <person name="Jogler C."/>
        </authorList>
    </citation>
    <scope>NUCLEOTIDE SEQUENCE [LARGE SCALE GENOMIC DNA]</scope>
    <source>
        <strain evidence="3 4">Pla85_3_4</strain>
    </source>
</reference>
<gene>
    <name evidence="3" type="ORF">Pla8534_59020</name>
</gene>
<dbReference type="PROSITE" id="PS51257">
    <property type="entry name" value="PROKAR_LIPOPROTEIN"/>
    <property type="match status" value="1"/>
</dbReference>
<dbReference type="KEGG" id="lcre:Pla8534_59020"/>
<dbReference type="OrthoDB" id="292277at2"/>
<dbReference type="InterPro" id="IPR036779">
    <property type="entry name" value="LysM_dom_sf"/>
</dbReference>
<accession>A0A518E1U0</accession>
<evidence type="ECO:0000256" key="1">
    <source>
        <dbReference type="SAM" id="MobiDB-lite"/>
    </source>
</evidence>